<reference evidence="3 4" key="1">
    <citation type="submission" date="2024-05" db="EMBL/GenBank/DDBJ databases">
        <authorList>
            <person name="Wallberg A."/>
        </authorList>
    </citation>
    <scope>NUCLEOTIDE SEQUENCE [LARGE SCALE GENOMIC DNA]</scope>
</reference>
<evidence type="ECO:0000256" key="1">
    <source>
        <dbReference type="ARBA" id="ARBA00007401"/>
    </source>
</evidence>
<dbReference type="AlphaFoldDB" id="A0AAV2RB43"/>
<keyword evidence="4" id="KW-1185">Reference proteome</keyword>
<comment type="caution">
    <text evidence="3">The sequence shown here is derived from an EMBL/GenBank/DDBJ whole genome shotgun (WGS) entry which is preliminary data.</text>
</comment>
<dbReference type="Pfam" id="PF02836">
    <property type="entry name" value="Glyco_hydro_2_C"/>
    <property type="match status" value="1"/>
</dbReference>
<dbReference type="InterPro" id="IPR017853">
    <property type="entry name" value="GH"/>
</dbReference>
<dbReference type="GO" id="GO:0004566">
    <property type="term" value="F:beta-glucuronidase activity"/>
    <property type="evidence" value="ECO:0007669"/>
    <property type="project" value="TreeGrafter"/>
</dbReference>
<dbReference type="GO" id="GO:0005975">
    <property type="term" value="P:carbohydrate metabolic process"/>
    <property type="evidence" value="ECO:0007669"/>
    <property type="project" value="InterPro"/>
</dbReference>
<organism evidence="3 4">
    <name type="scientific">Meganyctiphanes norvegica</name>
    <name type="common">Northern krill</name>
    <name type="synonym">Thysanopoda norvegica</name>
    <dbReference type="NCBI Taxonomy" id="48144"/>
    <lineage>
        <taxon>Eukaryota</taxon>
        <taxon>Metazoa</taxon>
        <taxon>Ecdysozoa</taxon>
        <taxon>Arthropoda</taxon>
        <taxon>Crustacea</taxon>
        <taxon>Multicrustacea</taxon>
        <taxon>Malacostraca</taxon>
        <taxon>Eumalacostraca</taxon>
        <taxon>Eucarida</taxon>
        <taxon>Euphausiacea</taxon>
        <taxon>Euphausiidae</taxon>
        <taxon>Meganyctiphanes</taxon>
    </lineage>
</organism>
<feature type="non-terminal residue" evidence="3">
    <location>
        <position position="1"/>
    </location>
</feature>
<name>A0AAV2RB43_MEGNR</name>
<evidence type="ECO:0000259" key="2">
    <source>
        <dbReference type="Pfam" id="PF02836"/>
    </source>
</evidence>
<dbReference type="GO" id="GO:0030246">
    <property type="term" value="F:carbohydrate binding"/>
    <property type="evidence" value="ECO:0007669"/>
    <property type="project" value="TreeGrafter"/>
</dbReference>
<proteinExistence type="inferred from homology"/>
<sequence>QAMSLDIILVNRYFSWYSDTGHLEVIIPQTIIEFEGWHALHNKPVMISEYGAGSIAGFHMDPAFTWTEEYQAELMMKNFQAFDELHKKGFFIGEMIWNFADFSTPQEYNRPGACMKGLFTRQRQPKMAGHLMRYRYWSLAKHLENITQPTGITFFGRGSHPFN</sequence>
<dbReference type="GO" id="GO:0005615">
    <property type="term" value="C:extracellular space"/>
    <property type="evidence" value="ECO:0007669"/>
    <property type="project" value="TreeGrafter"/>
</dbReference>
<feature type="domain" description="Glycoside hydrolase family 2 catalytic" evidence="2">
    <location>
        <begin position="4"/>
        <end position="139"/>
    </location>
</feature>
<dbReference type="PANTHER" id="PTHR10066:SF67">
    <property type="entry name" value="BETA-GLUCURONIDASE"/>
    <property type="match status" value="1"/>
</dbReference>
<dbReference type="Gene3D" id="3.20.20.80">
    <property type="entry name" value="Glycosidases"/>
    <property type="match status" value="1"/>
</dbReference>
<gene>
    <name evidence="3" type="ORF">MNOR_LOCUS22982</name>
</gene>
<protein>
    <recommendedName>
        <fullName evidence="2">Glycoside hydrolase family 2 catalytic domain-containing protein</fullName>
    </recommendedName>
</protein>
<evidence type="ECO:0000313" key="4">
    <source>
        <dbReference type="Proteomes" id="UP001497623"/>
    </source>
</evidence>
<dbReference type="InterPro" id="IPR006103">
    <property type="entry name" value="Glyco_hydro_2_cat"/>
</dbReference>
<evidence type="ECO:0000313" key="3">
    <source>
        <dbReference type="EMBL" id="CAL4122260.1"/>
    </source>
</evidence>
<comment type="similarity">
    <text evidence="1">Belongs to the glycosyl hydrolase 2 family.</text>
</comment>
<dbReference type="EMBL" id="CAXKWB010019785">
    <property type="protein sequence ID" value="CAL4122260.1"/>
    <property type="molecule type" value="Genomic_DNA"/>
</dbReference>
<accession>A0AAV2RB43</accession>
<dbReference type="PANTHER" id="PTHR10066">
    <property type="entry name" value="BETA-GLUCURONIDASE"/>
    <property type="match status" value="1"/>
</dbReference>
<dbReference type="Proteomes" id="UP001497623">
    <property type="component" value="Unassembled WGS sequence"/>
</dbReference>
<dbReference type="SUPFAM" id="SSF51445">
    <property type="entry name" value="(Trans)glycosidases"/>
    <property type="match status" value="1"/>
</dbReference>
<dbReference type="GO" id="GO:0019391">
    <property type="term" value="P:glucuronoside catabolic process"/>
    <property type="evidence" value="ECO:0007669"/>
    <property type="project" value="TreeGrafter"/>
</dbReference>